<evidence type="ECO:0000313" key="2">
    <source>
        <dbReference type="Proteomes" id="UP000191448"/>
    </source>
</evidence>
<evidence type="ECO:0000313" key="1">
    <source>
        <dbReference type="EMBL" id="OPX44721.1"/>
    </source>
</evidence>
<sequence>MKRRDLNIMANIKIIEGLKAQLIKIIGDFYVLLTRGSNVAEESIIDCLSGAIITLYVLADKLGYSLSKIDDKIKEKLEIGIRAEDEIEKEGRSLSKLKKYISNRMDQ</sequence>
<dbReference type="GO" id="GO:0047429">
    <property type="term" value="F:nucleoside triphosphate diphosphatase activity"/>
    <property type="evidence" value="ECO:0007669"/>
    <property type="project" value="InterPro"/>
</dbReference>
<dbReference type="EMBL" id="LTAY01000111">
    <property type="protein sequence ID" value="OPX44721.1"/>
    <property type="molecule type" value="Genomic_DNA"/>
</dbReference>
<dbReference type="OrthoDB" id="2381770at2"/>
<dbReference type="RefSeq" id="WP_080024294.1">
    <property type="nucleotide sequence ID" value="NZ_LTAY01000111.1"/>
</dbReference>
<proteinExistence type="predicted"/>
<dbReference type="Pfam" id="PF12643">
    <property type="entry name" value="MazG-like"/>
    <property type="match status" value="1"/>
</dbReference>
<dbReference type="InterPro" id="IPR025984">
    <property type="entry name" value="DCTPP"/>
</dbReference>
<dbReference type="AlphaFoldDB" id="A0A1V4SNA3"/>
<protein>
    <submittedName>
        <fullName evidence="1">MazG-like family protein</fullName>
    </submittedName>
</protein>
<name>A0A1V4SNA3_9CLOT</name>
<organism evidence="1 2">
    <name type="scientific">Clostridium thermobutyricum DSM 4928</name>
    <dbReference type="NCBI Taxonomy" id="1121339"/>
    <lineage>
        <taxon>Bacteria</taxon>
        <taxon>Bacillati</taxon>
        <taxon>Bacillota</taxon>
        <taxon>Clostridia</taxon>
        <taxon>Eubacteriales</taxon>
        <taxon>Clostridiaceae</taxon>
        <taxon>Clostridium</taxon>
    </lineage>
</organism>
<dbReference type="Proteomes" id="UP000191448">
    <property type="component" value="Unassembled WGS sequence"/>
</dbReference>
<comment type="caution">
    <text evidence="1">The sequence shown here is derived from an EMBL/GenBank/DDBJ whole genome shotgun (WGS) entry which is preliminary data.</text>
</comment>
<accession>A0A1V4SNA3</accession>
<gene>
    <name evidence="1" type="ORF">CLTHE_32560</name>
</gene>
<reference evidence="1 2" key="1">
    <citation type="submission" date="2016-02" db="EMBL/GenBank/DDBJ databases">
        <title>Genome sequence of Clostridium thermobutyricum DSM 4928.</title>
        <authorList>
            <person name="Poehlein A."/>
            <person name="Daniel R."/>
        </authorList>
    </citation>
    <scope>NUCLEOTIDE SEQUENCE [LARGE SCALE GENOMIC DNA]</scope>
    <source>
        <strain evidence="1 2">DSM 4928</strain>
    </source>
</reference>
<dbReference type="GO" id="GO:0009143">
    <property type="term" value="P:nucleoside triphosphate catabolic process"/>
    <property type="evidence" value="ECO:0007669"/>
    <property type="project" value="InterPro"/>
</dbReference>